<name>A0ABY1JS50_9BACL</name>
<evidence type="ECO:0000313" key="2">
    <source>
        <dbReference type="Proteomes" id="UP000186666"/>
    </source>
</evidence>
<sequence>MNETMDKPTTSSVTSQDWKDIEQKLMGLYNRAILICDGYELSIVLERRDQFKNVIRIYVNGAIEGKWYMADCEERRRFFCPRTKNLYSKKELSVWKKISKKEYANRIAKKYYYYEPCWLSFRSLKSHLIKNNKNIEIVLKDGE</sequence>
<dbReference type="RefSeq" id="WP_244555891.1">
    <property type="nucleotide sequence ID" value="NZ_FTNK01000003.1"/>
</dbReference>
<comment type="caution">
    <text evidence="1">The sequence shown here is derived from an EMBL/GenBank/DDBJ whole genome shotgun (WGS) entry which is preliminary data.</text>
</comment>
<protein>
    <submittedName>
        <fullName evidence="1">Uncharacterized protein</fullName>
    </submittedName>
</protein>
<accession>A0ABY1JS50</accession>
<proteinExistence type="predicted"/>
<dbReference type="Proteomes" id="UP000186666">
    <property type="component" value="Unassembled WGS sequence"/>
</dbReference>
<reference evidence="1 2" key="1">
    <citation type="submission" date="2017-01" db="EMBL/GenBank/DDBJ databases">
        <authorList>
            <person name="Varghese N."/>
            <person name="Submissions S."/>
        </authorList>
    </citation>
    <scope>NUCLEOTIDE SEQUENCE [LARGE SCALE GENOMIC DNA]</scope>
    <source>
        <strain evidence="1 2">ATCC 23464</strain>
    </source>
</reference>
<evidence type="ECO:0000313" key="1">
    <source>
        <dbReference type="EMBL" id="SIQ67793.1"/>
    </source>
</evidence>
<keyword evidence="2" id="KW-1185">Reference proteome</keyword>
<organism evidence="1 2">
    <name type="scientific">Paenibacillus macquariensis</name>
    <dbReference type="NCBI Taxonomy" id="948756"/>
    <lineage>
        <taxon>Bacteria</taxon>
        <taxon>Bacillati</taxon>
        <taxon>Bacillota</taxon>
        <taxon>Bacilli</taxon>
        <taxon>Bacillales</taxon>
        <taxon>Paenibacillaceae</taxon>
        <taxon>Paenibacillus</taxon>
    </lineage>
</organism>
<gene>
    <name evidence="1" type="ORF">SAMN05421578_103320</name>
</gene>
<dbReference type="EMBL" id="FTNK01000003">
    <property type="protein sequence ID" value="SIQ67793.1"/>
    <property type="molecule type" value="Genomic_DNA"/>
</dbReference>